<keyword evidence="1" id="KW-0472">Membrane</keyword>
<keyword evidence="1" id="KW-0812">Transmembrane</keyword>
<evidence type="ECO:0000313" key="2">
    <source>
        <dbReference type="EMBL" id="MBB5964552.1"/>
    </source>
</evidence>
<comment type="caution">
    <text evidence="2">The sequence shown here is derived from an EMBL/GenBank/DDBJ whole genome shotgun (WGS) entry which is preliminary data.</text>
</comment>
<dbReference type="InterPro" id="IPR047789">
    <property type="entry name" value="CU044_5270-like"/>
</dbReference>
<reference evidence="2 3" key="1">
    <citation type="submission" date="2020-08" db="EMBL/GenBank/DDBJ databases">
        <title>Genomic Encyclopedia of Type Strains, Phase III (KMG-III): the genomes of soil and plant-associated and newly described type strains.</title>
        <authorList>
            <person name="Whitman W."/>
        </authorList>
    </citation>
    <scope>NUCLEOTIDE SEQUENCE [LARGE SCALE GENOMIC DNA]</scope>
    <source>
        <strain evidence="2 3">CECT 3303</strain>
    </source>
</reference>
<sequence>MNEDEIQLVAAVRPDAPPYDPEAKAAARRGLAAAAASRAPARPFWRGPRMTLLAGALAVAAAATGVVLVTGTGPERGPVEEVVVALPEIAPVSAREVLGRAANAATRTGTDLEPRDDQFIKVESETMYAAYSHMDADPAADATGETRHLYRTRRTIWQSADGSREGALRVEHLEPKAYPGWPIPEEAYEAVGRVGMDRLPVCEPVPDFLRTDHAALKRLPTDAEGMRAHLYEGDRGGNSRDEAAWTRVGDLLRENYLPAAQRAALFKAAATIPGVNAVEDAEDAAGRKGIGVGRVNLGGVREDLVFDPETYELLGERGVVVDEKLAKSPEGSLVASTAQLSVTVTDEAPAVEGDDRSGCG</sequence>
<dbReference type="NCBIfam" id="NF038083">
    <property type="entry name" value="CU044_5270_fam"/>
    <property type="match status" value="1"/>
</dbReference>
<proteinExistence type="predicted"/>
<gene>
    <name evidence="2" type="ORF">FHS22_003836</name>
</gene>
<dbReference type="EMBL" id="JACHJJ010000012">
    <property type="protein sequence ID" value="MBB5964552.1"/>
    <property type="molecule type" value="Genomic_DNA"/>
</dbReference>
<protein>
    <recommendedName>
        <fullName evidence="4">CU044_5270 family protein</fullName>
    </recommendedName>
</protein>
<evidence type="ECO:0000256" key="1">
    <source>
        <dbReference type="SAM" id="Phobius"/>
    </source>
</evidence>
<organism evidence="2 3">
    <name type="scientific">Planomonospora venezuelensis</name>
    <dbReference type="NCBI Taxonomy" id="1999"/>
    <lineage>
        <taxon>Bacteria</taxon>
        <taxon>Bacillati</taxon>
        <taxon>Actinomycetota</taxon>
        <taxon>Actinomycetes</taxon>
        <taxon>Streptosporangiales</taxon>
        <taxon>Streptosporangiaceae</taxon>
        <taxon>Planomonospora</taxon>
    </lineage>
</organism>
<accession>A0A841D1K4</accession>
<name>A0A841D1K4_PLAVE</name>
<evidence type="ECO:0000313" key="3">
    <source>
        <dbReference type="Proteomes" id="UP000562352"/>
    </source>
</evidence>
<keyword evidence="1" id="KW-1133">Transmembrane helix</keyword>
<evidence type="ECO:0008006" key="4">
    <source>
        <dbReference type="Google" id="ProtNLM"/>
    </source>
</evidence>
<dbReference type="RefSeq" id="WP_184943451.1">
    <property type="nucleotide sequence ID" value="NZ_BAAAWZ010000001.1"/>
</dbReference>
<feature type="transmembrane region" description="Helical" evidence="1">
    <location>
        <begin position="52"/>
        <end position="71"/>
    </location>
</feature>
<dbReference type="AlphaFoldDB" id="A0A841D1K4"/>
<keyword evidence="3" id="KW-1185">Reference proteome</keyword>
<dbReference type="Proteomes" id="UP000562352">
    <property type="component" value="Unassembled WGS sequence"/>
</dbReference>